<sequence>MSARAVEILRQCREQLEECALAPIDIDFRDEKCVDCDDAADLIRELRSAEAREAELHARCSDVKNSNKTEYSYMLKEKLVVGKKIKEFSGQINRLLNQSAIMVSNKKRAKIKIDQVADMIRELSDNPGMWAETRVFVPPQTARDRALEKLKTTVQALEEVRCTLQREKVEHQVLVSDLKAEIKATRAELNAIENGTYAPALEFASSLSKMETDQTSDLEGKRRAIQDDIEHLQLLIEKDGMVHISNISSLEGEKVELERRSADMVVNHVTSMRDIQSTLEKLNDERSKNLAVLQGLEKRLLEEREEETLHREMEERRTRDLEERKLADDREYYAALWIQLRWKAYLRRKASRQGAQGKKGSKKGKKGTKE</sequence>
<proteinExistence type="predicted"/>
<evidence type="ECO:0000313" key="3">
    <source>
        <dbReference type="Proteomes" id="UP001530315"/>
    </source>
</evidence>
<dbReference type="Proteomes" id="UP001530315">
    <property type="component" value="Unassembled WGS sequence"/>
</dbReference>
<feature type="region of interest" description="Disordered" evidence="1">
    <location>
        <begin position="350"/>
        <end position="370"/>
    </location>
</feature>
<protein>
    <recommendedName>
        <fullName evidence="4">Dynein regulatory complex protein 9</fullName>
    </recommendedName>
</protein>
<feature type="compositionally biased region" description="Basic residues" evidence="1">
    <location>
        <begin position="359"/>
        <end position="370"/>
    </location>
</feature>
<organism evidence="2 3">
    <name type="scientific">Stephanodiscus triporus</name>
    <dbReference type="NCBI Taxonomy" id="2934178"/>
    <lineage>
        <taxon>Eukaryota</taxon>
        <taxon>Sar</taxon>
        <taxon>Stramenopiles</taxon>
        <taxon>Ochrophyta</taxon>
        <taxon>Bacillariophyta</taxon>
        <taxon>Coscinodiscophyceae</taxon>
        <taxon>Thalassiosirophycidae</taxon>
        <taxon>Stephanodiscales</taxon>
        <taxon>Stephanodiscaceae</taxon>
        <taxon>Stephanodiscus</taxon>
    </lineage>
</organism>
<keyword evidence="3" id="KW-1185">Reference proteome</keyword>
<dbReference type="AlphaFoldDB" id="A0ABD3ML76"/>
<reference evidence="2 3" key="1">
    <citation type="submission" date="2024-10" db="EMBL/GenBank/DDBJ databases">
        <title>Updated reference genomes for cyclostephanoid diatoms.</title>
        <authorList>
            <person name="Roberts W.R."/>
            <person name="Alverson A.J."/>
        </authorList>
    </citation>
    <scope>NUCLEOTIDE SEQUENCE [LARGE SCALE GENOMIC DNA]</scope>
    <source>
        <strain evidence="2 3">AJA276-08</strain>
    </source>
</reference>
<dbReference type="EMBL" id="JALLAZ020001797">
    <property type="protein sequence ID" value="KAL3763613.1"/>
    <property type="molecule type" value="Genomic_DNA"/>
</dbReference>
<evidence type="ECO:0000313" key="2">
    <source>
        <dbReference type="EMBL" id="KAL3763613.1"/>
    </source>
</evidence>
<evidence type="ECO:0000256" key="1">
    <source>
        <dbReference type="SAM" id="MobiDB-lite"/>
    </source>
</evidence>
<comment type="caution">
    <text evidence="2">The sequence shown here is derived from an EMBL/GenBank/DDBJ whole genome shotgun (WGS) entry which is preliminary data.</text>
</comment>
<accession>A0ABD3ML76</accession>
<name>A0ABD3ML76_9STRA</name>
<gene>
    <name evidence="2" type="ORF">ACHAW5_003911</name>
</gene>
<evidence type="ECO:0008006" key="4">
    <source>
        <dbReference type="Google" id="ProtNLM"/>
    </source>
</evidence>